<dbReference type="EMBL" id="CAJVPU010036495">
    <property type="protein sequence ID" value="CAG8730285.1"/>
    <property type="molecule type" value="Genomic_DNA"/>
</dbReference>
<protein>
    <submittedName>
        <fullName evidence="1">5378_t:CDS:1</fullName>
    </submittedName>
</protein>
<evidence type="ECO:0000313" key="1">
    <source>
        <dbReference type="EMBL" id="CAG8730285.1"/>
    </source>
</evidence>
<sequence length="217" mass="24768">LDAISDPVERSATTGIIHNFGQTPRQLFTKHHPARSSDTNDSNNYKFNESVEMLVQSISPLLDIRFQVHDIRMSNDRLLAVSTQKILIPPNYNYYVEWGYSDNSLRLHQTDTKKLVGLYENLHLQTVSCACFADGRTFITGGTDAVICIWRFKWQTKSPECGFMECLRGHSAKINCVTNSRSYSIIISGSDDKTCIIWDLNRMKYVRQLQGHETGVQ</sequence>
<keyword evidence="2" id="KW-1185">Reference proteome</keyword>
<feature type="non-terminal residue" evidence="1">
    <location>
        <position position="217"/>
    </location>
</feature>
<organism evidence="1 2">
    <name type="scientific">Dentiscutata heterogama</name>
    <dbReference type="NCBI Taxonomy" id="1316150"/>
    <lineage>
        <taxon>Eukaryota</taxon>
        <taxon>Fungi</taxon>
        <taxon>Fungi incertae sedis</taxon>
        <taxon>Mucoromycota</taxon>
        <taxon>Glomeromycotina</taxon>
        <taxon>Glomeromycetes</taxon>
        <taxon>Diversisporales</taxon>
        <taxon>Gigasporaceae</taxon>
        <taxon>Dentiscutata</taxon>
    </lineage>
</organism>
<comment type="caution">
    <text evidence="1">The sequence shown here is derived from an EMBL/GenBank/DDBJ whole genome shotgun (WGS) entry which is preliminary data.</text>
</comment>
<name>A0ACA9PYS1_9GLOM</name>
<evidence type="ECO:0000313" key="2">
    <source>
        <dbReference type="Proteomes" id="UP000789702"/>
    </source>
</evidence>
<feature type="non-terminal residue" evidence="1">
    <location>
        <position position="1"/>
    </location>
</feature>
<accession>A0ACA9PYS1</accession>
<reference evidence="1" key="1">
    <citation type="submission" date="2021-06" db="EMBL/GenBank/DDBJ databases">
        <authorList>
            <person name="Kallberg Y."/>
            <person name="Tangrot J."/>
            <person name="Rosling A."/>
        </authorList>
    </citation>
    <scope>NUCLEOTIDE SEQUENCE</scope>
    <source>
        <strain evidence="1">IL203A</strain>
    </source>
</reference>
<dbReference type="Proteomes" id="UP000789702">
    <property type="component" value="Unassembled WGS sequence"/>
</dbReference>
<gene>
    <name evidence="1" type="ORF">DHETER_LOCUS13394</name>
</gene>
<proteinExistence type="predicted"/>